<feature type="compositionally biased region" description="Basic and acidic residues" evidence="1">
    <location>
        <begin position="898"/>
        <end position="1144"/>
    </location>
</feature>
<accession>A0ABP0I7W5</accession>
<feature type="compositionally biased region" description="Basic and acidic residues" evidence="1">
    <location>
        <begin position="557"/>
        <end position="579"/>
    </location>
</feature>
<feature type="region of interest" description="Disordered" evidence="1">
    <location>
        <begin position="27"/>
        <end position="81"/>
    </location>
</feature>
<feature type="compositionally biased region" description="Basic residues" evidence="1">
    <location>
        <begin position="39"/>
        <end position="59"/>
    </location>
</feature>
<feature type="region of interest" description="Disordered" evidence="1">
    <location>
        <begin position="552"/>
        <end position="589"/>
    </location>
</feature>
<evidence type="ECO:0000313" key="3">
    <source>
        <dbReference type="Proteomes" id="UP001642484"/>
    </source>
</evidence>
<organism evidence="2 3">
    <name type="scientific">Durusdinium trenchii</name>
    <dbReference type="NCBI Taxonomy" id="1381693"/>
    <lineage>
        <taxon>Eukaryota</taxon>
        <taxon>Sar</taxon>
        <taxon>Alveolata</taxon>
        <taxon>Dinophyceae</taxon>
        <taxon>Suessiales</taxon>
        <taxon>Symbiodiniaceae</taxon>
        <taxon>Durusdinium</taxon>
    </lineage>
</organism>
<feature type="region of interest" description="Disordered" evidence="1">
    <location>
        <begin position="885"/>
        <end position="1151"/>
    </location>
</feature>
<reference evidence="2 3" key="1">
    <citation type="submission" date="2024-02" db="EMBL/GenBank/DDBJ databases">
        <authorList>
            <person name="Chen Y."/>
            <person name="Shah S."/>
            <person name="Dougan E. K."/>
            <person name="Thang M."/>
            <person name="Chan C."/>
        </authorList>
    </citation>
    <scope>NUCLEOTIDE SEQUENCE [LARGE SCALE GENOMIC DNA]</scope>
</reference>
<feature type="region of interest" description="Disordered" evidence="1">
    <location>
        <begin position="342"/>
        <end position="389"/>
    </location>
</feature>
<proteinExistence type="predicted"/>
<name>A0ABP0I7W5_9DINO</name>
<feature type="compositionally biased region" description="Basic and acidic residues" evidence="1">
    <location>
        <begin position="60"/>
        <end position="71"/>
    </location>
</feature>
<feature type="compositionally biased region" description="Basic and acidic residues" evidence="1">
    <location>
        <begin position="425"/>
        <end position="439"/>
    </location>
</feature>
<comment type="caution">
    <text evidence="2">The sequence shown here is derived from an EMBL/GenBank/DDBJ whole genome shotgun (WGS) entry which is preliminary data.</text>
</comment>
<gene>
    <name evidence="2" type="ORF">CCMP2556_LOCUS5091</name>
</gene>
<keyword evidence="3" id="KW-1185">Reference proteome</keyword>
<feature type="compositionally biased region" description="Basic and acidic residues" evidence="1">
    <location>
        <begin position="370"/>
        <end position="384"/>
    </location>
</feature>
<feature type="region of interest" description="Disordered" evidence="1">
    <location>
        <begin position="414"/>
        <end position="439"/>
    </location>
</feature>
<evidence type="ECO:0000313" key="2">
    <source>
        <dbReference type="EMBL" id="CAK8998031.1"/>
    </source>
</evidence>
<evidence type="ECO:0008006" key="4">
    <source>
        <dbReference type="Google" id="ProtNLM"/>
    </source>
</evidence>
<evidence type="ECO:0000256" key="1">
    <source>
        <dbReference type="SAM" id="MobiDB-lite"/>
    </source>
</evidence>
<feature type="compositionally biased region" description="Acidic residues" evidence="1">
    <location>
        <begin position="360"/>
        <end position="369"/>
    </location>
</feature>
<dbReference type="EMBL" id="CAXAMN010002147">
    <property type="protein sequence ID" value="CAK8998031.1"/>
    <property type="molecule type" value="Genomic_DNA"/>
</dbReference>
<protein>
    <recommendedName>
        <fullName evidence="4">Reticulocyte-binding protein 2-like a</fullName>
    </recommendedName>
</protein>
<dbReference type="Proteomes" id="UP001642484">
    <property type="component" value="Unassembled WGS sequence"/>
</dbReference>
<sequence length="1151" mass="133018">MGDTSLGFQADVAGDDADDLFLDSVGLGEAASDGDKSRSRSPRRRGSSKTRKREKHPKSKREATPKKDKSPAKRKRRGAKEENLDEWKKCNSCTKWKLRKEAFNADQKKCKDCFNHIRSLHRVAASQKCGTDMKKLEEEDPKQYNALMKEFVKIREQSRKAGDKLKFSIQAFRVSWKSREGERKENVGEMMWEEEYYQWAKTAKAGFLSRQEAESNWNTWLNDKDWPRDTAGPRGYIRLYVRTADKIIGFEEVSKEKEFTKEEKLGKNASKEVIESRLGFVMGDQGLHAHEVCDFEDMRHKAQTAFASSHDQRSDNSAVANPFLDGILAPDVDDLLQAVEKKKRKSGAKAEEKNESSDASGEEEEENDDENKKDPKDDPKRSWFDQETQTIKAERAFKLQMEKVRAEMVKVSESMSDTLTKFRSQKSESQDGAREFKTEMHVVERRQDWLNATLMKDGGQEKLTGLIQALSVAESGADSATESRDMSAIARAGPCAGYEQLKPVAYLEGFASSFRSCTSKQQIKSKVEELAPVRKVLTSLTNSCKSALADLNRAKKKRDEDKEKEKNKKVKDAAEEKAKAKAKTQRRGSGVTKHLLINPDSGWASAHIPSDTKWKFEWSYSEPFVISSGFQSFWDSNQKVEESLKQFGALFSESSMRITEGRAHKPLDPELVPAVHKHFEKILPPSFLLSPQESSEASHYQDVLKMLDTSSFGVASSHISLGKFELNQFPCVRVNWSGTRLVSVVLLQGVLQEIQTDGSQKKSLLDVLEWLAKAQEGDLMTLAKRDQAFMGTVGPNDVLYLPPGALVSHRVHQGSDLLGLRTGVLEVSMRNSLERILLHAPSNKAIQQSLELLKEQKPALMEELQQKHPEEPLLRFAAANALAKEKAEALTQSPESQESEKKKRENEEKERKAEEERQRMIKEQKEQELLEKEKQAKEKKEQERKDKEAEEQEKERQRLEQEKNDAAEKKRLEAEQKAKEELEQKEKEERERKEREAEEERQRMIKEQQEQEQREKEKQAKEKEEQERKDKEAEEQEKERQRLEQEKNDAQKAKEELERKEKEEKERKEREEEEERQRAIKEQQRVAEEEKQRKIKEQQEQEQREREKKAKEQKLKEDKEKETKEKPKVVEDDQKKNSAKEKQKAEKKRKR</sequence>